<feature type="compositionally biased region" description="Polar residues" evidence="2">
    <location>
        <begin position="387"/>
        <end position="398"/>
    </location>
</feature>
<proteinExistence type="inferred from homology"/>
<dbReference type="Gene3D" id="3.40.50.1240">
    <property type="entry name" value="Phosphoglycerate mutase-like"/>
    <property type="match status" value="1"/>
</dbReference>
<name>A0A8T0IG32_CERPU</name>
<evidence type="ECO:0000256" key="1">
    <source>
        <dbReference type="ARBA" id="ARBA00038362"/>
    </source>
</evidence>
<keyword evidence="4" id="KW-1185">Reference proteome</keyword>
<dbReference type="InterPro" id="IPR050275">
    <property type="entry name" value="PGM_Phosphatase"/>
</dbReference>
<dbReference type="SMART" id="SM00855">
    <property type="entry name" value="PGAM"/>
    <property type="match status" value="1"/>
</dbReference>
<dbReference type="GO" id="GO:0016791">
    <property type="term" value="F:phosphatase activity"/>
    <property type="evidence" value="ECO:0007669"/>
    <property type="project" value="TreeGrafter"/>
</dbReference>
<dbReference type="Proteomes" id="UP000822688">
    <property type="component" value="Chromosome 3"/>
</dbReference>
<evidence type="ECO:0000313" key="3">
    <source>
        <dbReference type="EMBL" id="KAG0582690.1"/>
    </source>
</evidence>
<dbReference type="PANTHER" id="PTHR48100">
    <property type="entry name" value="BROAD-SPECIFICITY PHOSPHATASE YOR283W-RELATED"/>
    <property type="match status" value="1"/>
</dbReference>
<dbReference type="Pfam" id="PF00300">
    <property type="entry name" value="His_Phos_1"/>
    <property type="match status" value="1"/>
</dbReference>
<evidence type="ECO:0000256" key="2">
    <source>
        <dbReference type="SAM" id="MobiDB-lite"/>
    </source>
</evidence>
<feature type="compositionally biased region" description="Polar residues" evidence="2">
    <location>
        <begin position="365"/>
        <end position="377"/>
    </location>
</feature>
<reference evidence="3" key="1">
    <citation type="submission" date="2020-06" db="EMBL/GenBank/DDBJ databases">
        <title>WGS assembly of Ceratodon purpureus strain R40.</title>
        <authorList>
            <person name="Carey S.B."/>
            <person name="Jenkins J."/>
            <person name="Shu S."/>
            <person name="Lovell J.T."/>
            <person name="Sreedasyam A."/>
            <person name="Maumus F."/>
            <person name="Tiley G.P."/>
            <person name="Fernandez-Pozo N."/>
            <person name="Barry K."/>
            <person name="Chen C."/>
            <person name="Wang M."/>
            <person name="Lipzen A."/>
            <person name="Daum C."/>
            <person name="Saski C.A."/>
            <person name="Payton A.C."/>
            <person name="Mcbreen J.C."/>
            <person name="Conrad R.E."/>
            <person name="Kollar L.M."/>
            <person name="Olsson S."/>
            <person name="Huttunen S."/>
            <person name="Landis J.B."/>
            <person name="Wickett N.J."/>
            <person name="Johnson M.G."/>
            <person name="Rensing S.A."/>
            <person name="Grimwood J."/>
            <person name="Schmutz J."/>
            <person name="Mcdaniel S.F."/>
        </authorList>
    </citation>
    <scope>NUCLEOTIDE SEQUENCE</scope>
    <source>
        <strain evidence="3">R40</strain>
    </source>
</reference>
<comment type="similarity">
    <text evidence="1">Belongs to the phosphoglycerate mutase family.</text>
</comment>
<dbReference type="InterPro" id="IPR029033">
    <property type="entry name" value="His_PPase_superfam"/>
</dbReference>
<dbReference type="CDD" id="cd07067">
    <property type="entry name" value="HP_PGM_like"/>
    <property type="match status" value="1"/>
</dbReference>
<protein>
    <recommendedName>
        <fullName evidence="5">Phosphoglycerate mutase-like protein 1</fullName>
    </recommendedName>
</protein>
<gene>
    <name evidence="3" type="ORF">KC19_3G077400</name>
</gene>
<accession>A0A8T0IG32</accession>
<organism evidence="3 4">
    <name type="scientific">Ceratodon purpureus</name>
    <name type="common">Fire moss</name>
    <name type="synonym">Dicranum purpureum</name>
    <dbReference type="NCBI Taxonomy" id="3225"/>
    <lineage>
        <taxon>Eukaryota</taxon>
        <taxon>Viridiplantae</taxon>
        <taxon>Streptophyta</taxon>
        <taxon>Embryophyta</taxon>
        <taxon>Bryophyta</taxon>
        <taxon>Bryophytina</taxon>
        <taxon>Bryopsida</taxon>
        <taxon>Dicranidae</taxon>
        <taxon>Pseudoditrichales</taxon>
        <taxon>Ditrichaceae</taxon>
        <taxon>Ceratodon</taxon>
    </lineage>
</organism>
<comment type="caution">
    <text evidence="3">The sequence shown here is derived from an EMBL/GenBank/DDBJ whole genome shotgun (WGS) entry which is preliminary data.</text>
</comment>
<dbReference type="SUPFAM" id="SSF53254">
    <property type="entry name" value="Phosphoglycerate mutase-like"/>
    <property type="match status" value="1"/>
</dbReference>
<dbReference type="EMBL" id="CM026423">
    <property type="protein sequence ID" value="KAG0582690.1"/>
    <property type="molecule type" value="Genomic_DNA"/>
</dbReference>
<dbReference type="GO" id="GO:0005737">
    <property type="term" value="C:cytoplasm"/>
    <property type="evidence" value="ECO:0007669"/>
    <property type="project" value="TreeGrafter"/>
</dbReference>
<evidence type="ECO:0000313" key="4">
    <source>
        <dbReference type="Proteomes" id="UP000822688"/>
    </source>
</evidence>
<dbReference type="AlphaFoldDB" id="A0A8T0IG32"/>
<dbReference type="PANTHER" id="PTHR48100:SF1">
    <property type="entry name" value="HISTIDINE PHOSPHATASE FAMILY PROTEIN-RELATED"/>
    <property type="match status" value="1"/>
</dbReference>
<dbReference type="InterPro" id="IPR013078">
    <property type="entry name" value="His_Pase_superF_clade-1"/>
</dbReference>
<sequence>MQGVVGGAGVVLNCGGLREIGSFAERLVFGGSFCRVSGFGVQVGNLSRRCGVVVGLGGEMAPAAAMADQASPESFAVSMFPVHRSKVIHIVRHGQGFHNVAGEVDHASYTSWDYADASLTDLGWQQSEALHKHLDVTGIKAQVELVVVSPLLRTLQTAAGVWGGATLAEGGVSGGEEVLMVGGLGKAPHAAIAAPKGLKFVANEFCREQNGVHPCDRRSSVSSYKKSFPCVDFSEVGTDEDTWWSETERESAQQLFTRARTFVRWLLNRPESRIAVVSHSSFIFHMCHLFGADCSDVVRKEIQQGFRNCEMRSVVISDRLATGPAKVASTDFKGGLHYNDVSKTDDLPARQIAAEDKSVPHADSLATQEQAGPSFNEQGEEIETHPSAKSQQVSNGKL</sequence>
<feature type="region of interest" description="Disordered" evidence="2">
    <location>
        <begin position="357"/>
        <end position="398"/>
    </location>
</feature>
<evidence type="ECO:0008006" key="5">
    <source>
        <dbReference type="Google" id="ProtNLM"/>
    </source>
</evidence>